<dbReference type="PANTHER" id="PTHR21272">
    <property type="entry name" value="CATABOLIC 3-DEHYDROQUINASE"/>
    <property type="match status" value="1"/>
</dbReference>
<dbReference type="InterPro" id="IPR001874">
    <property type="entry name" value="DHquinase_II"/>
</dbReference>
<dbReference type="UniPathway" id="UPA00053">
    <property type="reaction ID" value="UER00086"/>
</dbReference>
<dbReference type="KEGG" id="csr:Cspa_c50140"/>
<keyword evidence="13" id="KW-1185">Reference proteome</keyword>
<dbReference type="EMBL" id="CP004121">
    <property type="protein sequence ID" value="AGF58767.1"/>
    <property type="molecule type" value="Genomic_DNA"/>
</dbReference>
<dbReference type="EC" id="4.2.1.10" evidence="5 8"/>
<dbReference type="GO" id="GO:0008652">
    <property type="term" value="P:amino acid biosynthetic process"/>
    <property type="evidence" value="ECO:0007669"/>
    <property type="project" value="UniProtKB-KW"/>
</dbReference>
<comment type="similarity">
    <text evidence="3 8">Belongs to the type-II 3-dehydroquinase family.</text>
</comment>
<dbReference type="AlphaFoldDB" id="M1N5V9"/>
<feature type="binding site" evidence="8 10">
    <location>
        <position position="97"/>
    </location>
    <ligand>
        <name>substrate</name>
    </ligand>
</feature>
<dbReference type="Pfam" id="PF01220">
    <property type="entry name" value="DHquinase_II"/>
    <property type="match status" value="1"/>
</dbReference>
<evidence type="ECO:0000256" key="5">
    <source>
        <dbReference type="ARBA" id="ARBA00012060"/>
    </source>
</evidence>
<evidence type="ECO:0000256" key="11">
    <source>
        <dbReference type="PIRSR" id="PIRSR001399-3"/>
    </source>
</evidence>
<dbReference type="OrthoDB" id="9790793at2"/>
<dbReference type="PIRSF" id="PIRSF001399">
    <property type="entry name" value="DHquinase_II"/>
    <property type="match status" value="1"/>
</dbReference>
<feature type="binding site" evidence="8 10">
    <location>
        <position position="90"/>
    </location>
    <ligand>
        <name>substrate</name>
    </ligand>
</feature>
<dbReference type="NCBIfam" id="TIGR01088">
    <property type="entry name" value="aroQ"/>
    <property type="match status" value="1"/>
</dbReference>
<evidence type="ECO:0000256" key="2">
    <source>
        <dbReference type="ARBA" id="ARBA00004902"/>
    </source>
</evidence>
<organism evidence="12 13">
    <name type="scientific">Clostridium saccharoperbutylacetonicum N1-4(HMT)</name>
    <dbReference type="NCBI Taxonomy" id="931276"/>
    <lineage>
        <taxon>Bacteria</taxon>
        <taxon>Bacillati</taxon>
        <taxon>Bacillota</taxon>
        <taxon>Clostridia</taxon>
        <taxon>Eubacteriales</taxon>
        <taxon>Clostridiaceae</taxon>
        <taxon>Clostridium</taxon>
    </lineage>
</organism>
<dbReference type="PANTHER" id="PTHR21272:SF3">
    <property type="entry name" value="CATABOLIC 3-DEHYDROQUINASE"/>
    <property type="match status" value="1"/>
</dbReference>
<protein>
    <recommendedName>
        <fullName evidence="5 8">3-dehydroquinate dehydratase</fullName>
        <shortName evidence="8">3-dehydroquinase</shortName>
        <ecNumber evidence="5 8">4.2.1.10</ecNumber>
    </recommendedName>
    <alternativeName>
        <fullName evidence="8">Type II DHQase</fullName>
    </alternativeName>
</protein>
<feature type="binding site" evidence="8 10">
    <location>
        <position position="84"/>
    </location>
    <ligand>
        <name>substrate</name>
    </ligand>
</feature>
<dbReference type="Proteomes" id="UP000011728">
    <property type="component" value="Chromosome"/>
</dbReference>
<comment type="pathway">
    <text evidence="2 8">Metabolic intermediate biosynthesis; chorismate biosynthesis; chorismate from D-erythrose 4-phosphate and phosphoenolpyruvate: step 3/7.</text>
</comment>
<dbReference type="GO" id="GO:0009073">
    <property type="term" value="P:aromatic amino acid family biosynthetic process"/>
    <property type="evidence" value="ECO:0007669"/>
    <property type="project" value="UniProtKB-KW"/>
</dbReference>
<evidence type="ECO:0000256" key="1">
    <source>
        <dbReference type="ARBA" id="ARBA00001864"/>
    </source>
</evidence>
<evidence type="ECO:0000256" key="6">
    <source>
        <dbReference type="ARBA" id="ARBA00023141"/>
    </source>
</evidence>
<comment type="function">
    <text evidence="8">Catalyzes a trans-dehydration via an enolate intermediate.</text>
</comment>
<evidence type="ECO:0000256" key="3">
    <source>
        <dbReference type="ARBA" id="ARBA00011037"/>
    </source>
</evidence>
<reference evidence="12 13" key="1">
    <citation type="submission" date="2013-02" db="EMBL/GenBank/DDBJ databases">
        <title>Genome sequence of Clostridium saccharoperbutylacetonicum N1-4(HMT).</title>
        <authorList>
            <person name="Poehlein A."/>
            <person name="Daniel R."/>
        </authorList>
    </citation>
    <scope>NUCLEOTIDE SEQUENCE [LARGE SCALE GENOMIC DNA]</scope>
    <source>
        <strain evidence="13">N1-4(HMT)</strain>
    </source>
</reference>
<dbReference type="SUPFAM" id="SSF52304">
    <property type="entry name" value="Type II 3-dehydroquinate dehydratase"/>
    <property type="match status" value="1"/>
</dbReference>
<feature type="site" description="Transition state stabilizer" evidence="8 11">
    <location>
        <position position="27"/>
    </location>
</feature>
<evidence type="ECO:0000313" key="13">
    <source>
        <dbReference type="Proteomes" id="UP000011728"/>
    </source>
</evidence>
<feature type="binding site" evidence="8 10">
    <location>
        <position position="121"/>
    </location>
    <ligand>
        <name>substrate</name>
    </ligand>
</feature>
<accession>M1N5V9</accession>
<keyword evidence="6 8" id="KW-0057">Aromatic amino acid biosynthesis</keyword>
<dbReference type="PATRIC" id="fig|931276.5.peg.5057"/>
<dbReference type="HAMAP" id="MF_00169">
    <property type="entry name" value="AroQ"/>
    <property type="match status" value="1"/>
</dbReference>
<proteinExistence type="inferred from homology"/>
<evidence type="ECO:0000313" key="12">
    <source>
        <dbReference type="EMBL" id="AGF58767.1"/>
    </source>
</evidence>
<dbReference type="eggNOG" id="COG0757">
    <property type="taxonomic scope" value="Bacteria"/>
</dbReference>
<feature type="active site" description="Proton donor" evidence="8 9">
    <location>
        <position position="110"/>
    </location>
</feature>
<gene>
    <name evidence="8 12" type="primary">aroQ</name>
    <name evidence="12" type="ORF">Cspa_c50140</name>
</gene>
<feature type="binding site" evidence="8 10">
    <location>
        <begin position="111"/>
        <end position="112"/>
    </location>
    <ligand>
        <name>substrate</name>
    </ligand>
</feature>
<dbReference type="NCBIfam" id="NF003807">
    <property type="entry name" value="PRK05395.1-4"/>
    <property type="match status" value="1"/>
</dbReference>
<sequence length="158" mass="17794">MVIKERMVKMKKVMLLHGVNHNMFGKRDPKQYGTITLDEINQGVDTLAKELGIEVTNFQTNSEREFVDKIHEAYFEGYDGLMLNAGAWTHYSYGMADALAILEVPVIELHMSNVHAREEFRHHSVISPLATGIIVGLGSQVYTLGLQAFANIFEQQGK</sequence>
<dbReference type="Gene3D" id="3.40.50.9100">
    <property type="entry name" value="Dehydroquinase, class II"/>
    <property type="match status" value="1"/>
</dbReference>
<comment type="catalytic activity">
    <reaction evidence="1 8">
        <text>3-dehydroquinate = 3-dehydroshikimate + H2O</text>
        <dbReference type="Rhea" id="RHEA:21096"/>
        <dbReference type="ChEBI" id="CHEBI:15377"/>
        <dbReference type="ChEBI" id="CHEBI:16630"/>
        <dbReference type="ChEBI" id="CHEBI:32364"/>
        <dbReference type="EC" id="4.2.1.10"/>
    </reaction>
</comment>
<feature type="active site" description="Proton acceptor" evidence="8 9">
    <location>
        <position position="32"/>
    </location>
</feature>
<evidence type="ECO:0000256" key="10">
    <source>
        <dbReference type="PIRSR" id="PIRSR001399-2"/>
    </source>
</evidence>
<dbReference type="STRING" id="36745.CLSAP_47860"/>
<dbReference type="GO" id="GO:0009423">
    <property type="term" value="P:chorismate biosynthetic process"/>
    <property type="evidence" value="ECO:0007669"/>
    <property type="project" value="UniProtKB-UniRule"/>
</dbReference>
<dbReference type="CDD" id="cd00466">
    <property type="entry name" value="DHQase_II"/>
    <property type="match status" value="1"/>
</dbReference>
<evidence type="ECO:0000256" key="9">
    <source>
        <dbReference type="PIRSR" id="PIRSR001399-1"/>
    </source>
</evidence>
<name>M1N5V9_9CLOT</name>
<dbReference type="NCBIfam" id="NF003805">
    <property type="entry name" value="PRK05395.1-2"/>
    <property type="match status" value="1"/>
</dbReference>
<dbReference type="GO" id="GO:0019631">
    <property type="term" value="P:quinate catabolic process"/>
    <property type="evidence" value="ECO:0007669"/>
    <property type="project" value="TreeGrafter"/>
</dbReference>
<dbReference type="HOGENOM" id="CLU_090968_1_0_9"/>
<dbReference type="InterPro" id="IPR036441">
    <property type="entry name" value="DHquinase_II_sf"/>
</dbReference>
<evidence type="ECO:0000256" key="8">
    <source>
        <dbReference type="HAMAP-Rule" id="MF_00169"/>
    </source>
</evidence>
<keyword evidence="8" id="KW-0028">Amino-acid biosynthesis</keyword>
<comment type="subunit">
    <text evidence="4 8">Homododecamer.</text>
</comment>
<evidence type="ECO:0000256" key="7">
    <source>
        <dbReference type="ARBA" id="ARBA00023239"/>
    </source>
</evidence>
<evidence type="ECO:0000256" key="4">
    <source>
        <dbReference type="ARBA" id="ARBA00011193"/>
    </source>
</evidence>
<keyword evidence="7 8" id="KW-0456">Lyase</keyword>
<dbReference type="GO" id="GO:0003855">
    <property type="term" value="F:3-dehydroquinate dehydratase activity"/>
    <property type="evidence" value="ECO:0007669"/>
    <property type="project" value="UniProtKB-UniRule"/>
</dbReference>